<dbReference type="KEGG" id="pco:PHACADRAFT_96286"/>
<dbReference type="HOGENOM" id="CLU_043173_2_0_1"/>
<dbReference type="EMBL" id="JH930472">
    <property type="protein sequence ID" value="EKM55811.1"/>
    <property type="molecule type" value="Genomic_DNA"/>
</dbReference>
<evidence type="ECO:0000313" key="1">
    <source>
        <dbReference type="EMBL" id="EKM55811.1"/>
    </source>
</evidence>
<sequence length="272" mass="31091">QKSQTLQNGKLRHCLKCMRYGACTEADIKLLHSCVVGRGPNQPKLPNQKFHQILIITSWNAHRDKINKIRSEQFANELDQKLTSFYSSNEINSFLKDALWDLHHFCTQNHSELLKICIRLSIMVKKNIATECCATNRAEARVVGWKCNSLDKTGKLVLETVFIELTSPSTFIQLDGLLLNVVFMHCAQISVKCIMPNGKILQISRDQIPLIPNFAMIDYNLQHHTKSYNVVDLNNCRNHQSIYICLSREFSYESIAIIQGFDNKKIRSGIPG</sequence>
<dbReference type="AlphaFoldDB" id="K5V046"/>
<dbReference type="OrthoDB" id="432234at2759"/>
<gene>
    <name evidence="1" type="ORF">PHACADRAFT_96286</name>
</gene>
<dbReference type="InParanoid" id="K5V046"/>
<reference evidence="1 2" key="1">
    <citation type="journal article" date="2012" name="BMC Genomics">
        <title>Comparative genomics of the white-rot fungi, Phanerochaete carnosa and P. chrysosporium, to elucidate the genetic basis of the distinct wood types they colonize.</title>
        <authorList>
            <person name="Suzuki H."/>
            <person name="MacDonald J."/>
            <person name="Syed K."/>
            <person name="Salamov A."/>
            <person name="Hori C."/>
            <person name="Aerts A."/>
            <person name="Henrissat B."/>
            <person name="Wiebenga A."/>
            <person name="vanKuyk P.A."/>
            <person name="Barry K."/>
            <person name="Lindquist E."/>
            <person name="LaButti K."/>
            <person name="Lapidus A."/>
            <person name="Lucas S."/>
            <person name="Coutinho P."/>
            <person name="Gong Y."/>
            <person name="Samejima M."/>
            <person name="Mahadevan R."/>
            <person name="Abou-Zaid M."/>
            <person name="de Vries R.P."/>
            <person name="Igarashi K."/>
            <person name="Yadav J.S."/>
            <person name="Grigoriev I.V."/>
            <person name="Master E.R."/>
        </authorList>
    </citation>
    <scope>NUCLEOTIDE SEQUENCE [LARGE SCALE GENOMIC DNA]</scope>
    <source>
        <strain evidence="1 2">HHB-10118-sp</strain>
    </source>
</reference>
<accession>K5V046</accession>
<organism evidence="1 2">
    <name type="scientific">Phanerochaete carnosa (strain HHB-10118-sp)</name>
    <name type="common">White-rot fungus</name>
    <name type="synonym">Peniophora carnosa</name>
    <dbReference type="NCBI Taxonomy" id="650164"/>
    <lineage>
        <taxon>Eukaryota</taxon>
        <taxon>Fungi</taxon>
        <taxon>Dikarya</taxon>
        <taxon>Basidiomycota</taxon>
        <taxon>Agaricomycotina</taxon>
        <taxon>Agaricomycetes</taxon>
        <taxon>Polyporales</taxon>
        <taxon>Phanerochaetaceae</taxon>
        <taxon>Phanerochaete</taxon>
    </lineage>
</organism>
<evidence type="ECO:0000313" key="2">
    <source>
        <dbReference type="Proteomes" id="UP000008370"/>
    </source>
</evidence>
<dbReference type="Proteomes" id="UP000008370">
    <property type="component" value="Unassembled WGS sequence"/>
</dbReference>
<feature type="non-terminal residue" evidence="1">
    <location>
        <position position="272"/>
    </location>
</feature>
<protein>
    <submittedName>
        <fullName evidence="1">Uncharacterized protein</fullName>
    </submittedName>
</protein>
<proteinExistence type="predicted"/>
<dbReference type="GeneID" id="18920923"/>
<dbReference type="RefSeq" id="XP_007396127.1">
    <property type="nucleotide sequence ID" value="XM_007396065.1"/>
</dbReference>
<name>K5V046_PHACS</name>
<dbReference type="STRING" id="650164.K5V046"/>
<keyword evidence="2" id="KW-1185">Reference proteome</keyword>